<organism evidence="1 2">
    <name type="scientific">Papaver atlanticum</name>
    <dbReference type="NCBI Taxonomy" id="357466"/>
    <lineage>
        <taxon>Eukaryota</taxon>
        <taxon>Viridiplantae</taxon>
        <taxon>Streptophyta</taxon>
        <taxon>Embryophyta</taxon>
        <taxon>Tracheophyta</taxon>
        <taxon>Spermatophyta</taxon>
        <taxon>Magnoliopsida</taxon>
        <taxon>Ranunculales</taxon>
        <taxon>Papaveraceae</taxon>
        <taxon>Papaveroideae</taxon>
        <taxon>Papaver</taxon>
    </lineage>
</organism>
<reference evidence="1" key="1">
    <citation type="submission" date="2022-04" db="EMBL/GenBank/DDBJ databases">
        <title>A functionally conserved STORR gene fusion in Papaver species that diverged 16.8 million years ago.</title>
        <authorList>
            <person name="Catania T."/>
        </authorList>
    </citation>
    <scope>NUCLEOTIDE SEQUENCE</scope>
    <source>
        <strain evidence="1">S-188037</strain>
    </source>
</reference>
<proteinExistence type="predicted"/>
<dbReference type="AlphaFoldDB" id="A0AAD4SWE1"/>
<evidence type="ECO:0000313" key="2">
    <source>
        <dbReference type="Proteomes" id="UP001202328"/>
    </source>
</evidence>
<dbReference type="Proteomes" id="UP001202328">
    <property type="component" value="Unassembled WGS sequence"/>
</dbReference>
<dbReference type="PANTHER" id="PTHR43380">
    <property type="entry name" value="2-OXOISOVALERATE DEHYDROGENASE SUBUNIT ALPHA, MITOCHONDRIAL"/>
    <property type="match status" value="1"/>
</dbReference>
<accession>A0AAD4SWE1</accession>
<name>A0AAD4SWE1_9MAGN</name>
<dbReference type="PANTHER" id="PTHR43380:SF1">
    <property type="entry name" value="2-OXOISOVALERATE DEHYDROGENASE SUBUNIT ALPHA, MITOCHONDRIAL"/>
    <property type="match status" value="1"/>
</dbReference>
<keyword evidence="2" id="KW-1185">Reference proteome</keyword>
<dbReference type="InterPro" id="IPR050771">
    <property type="entry name" value="Alpha-ketoacid_DH_E1_comp"/>
</dbReference>
<feature type="non-terminal residue" evidence="1">
    <location>
        <position position="129"/>
    </location>
</feature>
<dbReference type="Gene3D" id="3.40.50.970">
    <property type="match status" value="1"/>
</dbReference>
<dbReference type="EMBL" id="JAJJMB010007869">
    <property type="protein sequence ID" value="KAI3926817.1"/>
    <property type="molecule type" value="Genomic_DNA"/>
</dbReference>
<evidence type="ECO:0000313" key="1">
    <source>
        <dbReference type="EMBL" id="KAI3926817.1"/>
    </source>
</evidence>
<dbReference type="GO" id="GO:0009083">
    <property type="term" value="P:branched-chain amino acid catabolic process"/>
    <property type="evidence" value="ECO:0007669"/>
    <property type="project" value="TreeGrafter"/>
</dbReference>
<protein>
    <submittedName>
        <fullName evidence="1">Uncharacterized protein</fullName>
    </submittedName>
</protein>
<gene>
    <name evidence="1" type="ORF">MKW98_025902</name>
</gene>
<comment type="caution">
    <text evidence="1">The sequence shown here is derived from an EMBL/GenBank/DDBJ whole genome shotgun (WGS) entry which is preliminary data.</text>
</comment>
<sequence length="129" mass="14887">FNRCTMSQLTSLRQWKLMFYGWVLSKWLQYKDPGVLLLCGFTKFAHQCSGSIPDYGEVRQKPIHLGSKKHSYINMSSTIATQLPQAVGEVTCRPQLQEFRTLCFVNRMAVKPRAKSRPSKEIPISQYQD</sequence>